<organism evidence="3">
    <name type="scientific">Vibrio aestuarianus</name>
    <dbReference type="NCBI Taxonomy" id="28171"/>
    <lineage>
        <taxon>Bacteria</taxon>
        <taxon>Pseudomonadati</taxon>
        <taxon>Pseudomonadota</taxon>
        <taxon>Gammaproteobacteria</taxon>
        <taxon>Vibrionales</taxon>
        <taxon>Vibrionaceae</taxon>
        <taxon>Vibrio</taxon>
    </lineage>
</organism>
<feature type="chain" id="PRO_5001973885" evidence="1">
    <location>
        <begin position="18"/>
        <end position="794"/>
    </location>
</feature>
<protein>
    <submittedName>
        <fullName evidence="4">Lysophospholipase VolA</fullName>
    </submittedName>
    <submittedName>
        <fullName evidence="3">Putative extracellular triacylglycerol lipase</fullName>
    </submittedName>
</protein>
<dbReference type="NCBIfam" id="TIGR03502">
    <property type="entry name" value="lipase_Pla1_cef"/>
    <property type="match status" value="1"/>
</dbReference>
<dbReference type="RefSeq" id="WP_168524465.1">
    <property type="nucleotide sequence ID" value="NZ_CALYLA010000025.1"/>
</dbReference>
<evidence type="ECO:0000259" key="2">
    <source>
        <dbReference type="Pfam" id="PF12262"/>
    </source>
</evidence>
<reference evidence="4" key="2">
    <citation type="submission" date="2022-06" db="EMBL/GenBank/DDBJ databases">
        <authorList>
            <person name="Goudenege D."/>
            <person name="Le Roux F."/>
        </authorList>
    </citation>
    <scope>NUCLEOTIDE SEQUENCE</scope>
    <source>
        <strain evidence="4">12-063</strain>
    </source>
</reference>
<keyword evidence="5" id="KW-1185">Reference proteome</keyword>
<evidence type="ECO:0000313" key="4">
    <source>
        <dbReference type="EMBL" id="CAH8194922.1"/>
    </source>
</evidence>
<dbReference type="AlphaFoldDB" id="A0A0A1ECH3"/>
<evidence type="ECO:0000313" key="3">
    <source>
        <dbReference type="EMBL" id="AIY26244.1"/>
    </source>
</evidence>
<dbReference type="SUPFAM" id="SSF53474">
    <property type="entry name" value="alpha/beta-Hydrolases"/>
    <property type="match status" value="1"/>
</dbReference>
<reference evidence="3" key="1">
    <citation type="journal article" date="2014" name="PLoS ONE">
        <title>Characterization of the secretomes of two vibrios pathogenic to mollusks.</title>
        <authorList>
            <person name="Madec S."/>
            <person name="Pichereau V."/>
            <person name="Jacq A."/>
            <person name="Paillard M."/>
            <person name="Boisset C."/>
            <person name="Guerard F."/>
            <person name="Paillard C."/>
            <person name="Nicolas J.L."/>
        </authorList>
    </citation>
    <scope>NUCLEOTIDE SEQUENCE</scope>
    <source>
        <strain evidence="3">02-041</strain>
    </source>
</reference>
<feature type="signal peptide" evidence="1">
    <location>
        <begin position="1"/>
        <end position="17"/>
    </location>
</feature>
<sequence length="794" mass="83525">MKHGIALSVLCSALLLAGCGDDSSSTTHETQYESYIQDALARDTKIKFTLQGSNASVPVPSFALMNASDGTLEIPTGGNDALTNPIAAMGTMDGWSTSMPLIMNFEGTGLADGIVTSGVYLIELSDSMTGSPTPKTILTNGTHFTVYSSAQTDTLSIVMKSDLNPSSEYILAITEAVSDENGNPVGTSSSYAALKSSKKIYTEGSLATVQKVTQGVEALFQATGVDSTKIIYSTWFTTQSVGDTLFAVKGATASALPAAIANQNLDIGQVWKGSANPNNIDLSSAYTMVMNSPSTYTDALNADTNFTTYFDSSGVIKTLLNSNFGASGVYVSKGTVQLPYYLEKGTTWNSQPFESATPSLALISQALSDDTEKTTIASQLIAAGIDTSVLASSTTEQLKLVGMDLTKSDGSALDPNRYITRYNPIPKIKSLESVNILLFTPSNTAADWPVVIYQHGITSAKENAYFFAANLAANGIAVLAIDLPLHGSRSLDSTRSANVDVTAYLNLSNLAVARDNVRQSELDIMSLTFALNYSREIKESLKNSMLESTDAIANPPRFLGHSLGGVVGVPAVAAANRTLDGGMADAVYAYSSLSTANSGGQIANLLLGSEAFGPLIKHNIASSASLDYRNFAALQCASLSDEQCYNLFDSLATADQKVTVNAGFSQFAYAAQTLLDTVDPFTNASFINSSLPTYALQVNGDSTVPNMVANAPFAGSEPLATKLGLTTINSSNSGSITNTKDFINFSSVGVHSTFIFPQDTGGSDTAMHTEMISEIVDFMTDNSLTGISNTAVLE</sequence>
<feature type="domain" description="Bacterial virulence factor lipase N-terminal" evidence="2">
    <location>
        <begin position="30"/>
        <end position="263"/>
    </location>
</feature>
<evidence type="ECO:0000256" key="1">
    <source>
        <dbReference type="SAM" id="SignalP"/>
    </source>
</evidence>
<dbReference type="InterPro" id="IPR025920">
    <property type="entry name" value="Lipase_bact_N"/>
</dbReference>
<dbReference type="EMBL" id="CALYLK010000001">
    <property type="protein sequence ID" value="CAH8194922.1"/>
    <property type="molecule type" value="Genomic_DNA"/>
</dbReference>
<proteinExistence type="predicted"/>
<dbReference type="InterPro" id="IPR029058">
    <property type="entry name" value="AB_hydrolase_fold"/>
</dbReference>
<dbReference type="Proteomes" id="UP001152658">
    <property type="component" value="Unassembled WGS sequence"/>
</dbReference>
<name>A0A0A1ECH3_9VIBR</name>
<accession>A0A0A1ECH3</accession>
<keyword evidence="1" id="KW-0732">Signal</keyword>
<dbReference type="EMBL" id="KM588638">
    <property type="protein sequence ID" value="AIY26244.1"/>
    <property type="molecule type" value="Genomic_DNA"/>
</dbReference>
<gene>
    <name evidence="4" type="primary">volA</name>
    <name evidence="4" type="ORF">VAE063_1000517</name>
</gene>
<dbReference type="PROSITE" id="PS51257">
    <property type="entry name" value="PROKAR_LIPOPROTEIN"/>
    <property type="match status" value="1"/>
</dbReference>
<evidence type="ECO:0000313" key="5">
    <source>
        <dbReference type="Proteomes" id="UP001152658"/>
    </source>
</evidence>
<dbReference type="InterPro" id="IPR020009">
    <property type="entry name" value="VolA/Pla-1/cef"/>
</dbReference>
<dbReference type="Gene3D" id="3.40.50.1820">
    <property type="entry name" value="alpha/beta hydrolase"/>
    <property type="match status" value="1"/>
</dbReference>
<dbReference type="Pfam" id="PF12262">
    <property type="entry name" value="Lipase_bact_N"/>
    <property type="match status" value="1"/>
</dbReference>